<keyword evidence="3" id="KW-1185">Reference proteome</keyword>
<evidence type="ECO:0000313" key="2">
    <source>
        <dbReference type="EMBL" id="GJN39282.1"/>
    </source>
</evidence>
<dbReference type="SUPFAM" id="SSF81383">
    <property type="entry name" value="F-box domain"/>
    <property type="match status" value="1"/>
</dbReference>
<sequence>MESMVEGRGQHDWSQLHQDLLIRTFSRLDLPELVYSGAVCSSWRLSYCDVRRFRLCSPDQSPYLVYSSADRDSNTATLHNISTNNVYHVSLPDPPFRSRYIIGSTRGWLTSCPTCISSIRSPAQTFKDVTPSFTEDGVLSEYYISMPLTKVYRPRKRVTTCPSRSLARAFELGNSPIFFLILSNEDAHNSNHDGNLMVFVLHGTWMLRRSESIRSLLFRSGEDGNWQRAGRIQGHATPWHCSIRNEIDGVSPRDMARRRKLEGNRSNGGGQVDCAGVSTGTAYGGLGDIRAAEPSFSRVARILSPAPSEDQGVRILVGSSSFI</sequence>
<feature type="domain" description="F-box" evidence="1">
    <location>
        <begin position="13"/>
        <end position="44"/>
    </location>
</feature>
<dbReference type="Gene3D" id="1.20.1280.50">
    <property type="match status" value="1"/>
</dbReference>
<dbReference type="InterPro" id="IPR001810">
    <property type="entry name" value="F-box_dom"/>
</dbReference>
<evidence type="ECO:0000259" key="1">
    <source>
        <dbReference type="Pfam" id="PF00646"/>
    </source>
</evidence>
<reference evidence="2" key="2">
    <citation type="submission" date="2021-12" db="EMBL/GenBank/DDBJ databases">
        <title>Resequencing data analysis of finger millet.</title>
        <authorList>
            <person name="Hatakeyama M."/>
            <person name="Aluri S."/>
            <person name="Balachadran M.T."/>
            <person name="Sivarajan S.R."/>
            <person name="Poveda L."/>
            <person name="Shimizu-Inatsugi R."/>
            <person name="Schlapbach R."/>
            <person name="Sreeman S.M."/>
            <person name="Shimizu K.K."/>
        </authorList>
    </citation>
    <scope>NUCLEOTIDE SEQUENCE</scope>
</reference>
<comment type="caution">
    <text evidence="2">The sequence shown here is derived from an EMBL/GenBank/DDBJ whole genome shotgun (WGS) entry which is preliminary data.</text>
</comment>
<dbReference type="EMBL" id="BQKI01000097">
    <property type="protein sequence ID" value="GJN39282.1"/>
    <property type="molecule type" value="Genomic_DNA"/>
</dbReference>
<organism evidence="2 3">
    <name type="scientific">Eleusine coracana subsp. coracana</name>
    <dbReference type="NCBI Taxonomy" id="191504"/>
    <lineage>
        <taxon>Eukaryota</taxon>
        <taxon>Viridiplantae</taxon>
        <taxon>Streptophyta</taxon>
        <taxon>Embryophyta</taxon>
        <taxon>Tracheophyta</taxon>
        <taxon>Spermatophyta</taxon>
        <taxon>Magnoliopsida</taxon>
        <taxon>Liliopsida</taxon>
        <taxon>Poales</taxon>
        <taxon>Poaceae</taxon>
        <taxon>PACMAD clade</taxon>
        <taxon>Chloridoideae</taxon>
        <taxon>Cynodonteae</taxon>
        <taxon>Eleusininae</taxon>
        <taxon>Eleusine</taxon>
    </lineage>
</organism>
<dbReference type="PANTHER" id="PTHR44586">
    <property type="entry name" value="F-BOX DOMAIN CONTAINING PROTEIN, EXPRESSED"/>
    <property type="match status" value="1"/>
</dbReference>
<dbReference type="AlphaFoldDB" id="A0AAV5FXB1"/>
<accession>A0AAV5FXB1</accession>
<proteinExistence type="predicted"/>
<reference evidence="2" key="1">
    <citation type="journal article" date="2018" name="DNA Res.">
        <title>Multiple hybrid de novo genome assembly of finger millet, an orphan allotetraploid crop.</title>
        <authorList>
            <person name="Hatakeyama M."/>
            <person name="Aluri S."/>
            <person name="Balachadran M.T."/>
            <person name="Sivarajan S.R."/>
            <person name="Patrignani A."/>
            <person name="Gruter S."/>
            <person name="Poveda L."/>
            <person name="Shimizu-Inatsugi R."/>
            <person name="Baeten J."/>
            <person name="Francoijs K.J."/>
            <person name="Nataraja K.N."/>
            <person name="Reddy Y.A.N."/>
            <person name="Phadnis S."/>
            <person name="Ravikumar R.L."/>
            <person name="Schlapbach R."/>
            <person name="Sreeman S.M."/>
            <person name="Shimizu K.K."/>
        </authorList>
    </citation>
    <scope>NUCLEOTIDE SEQUENCE</scope>
</reference>
<gene>
    <name evidence="2" type="primary">gb28391</name>
    <name evidence="2" type="ORF">PR202_gb28391</name>
</gene>
<dbReference type="PANTHER" id="PTHR44586:SF26">
    <property type="entry name" value="F-BOX DOMAIN-CONTAINING PROTEIN"/>
    <property type="match status" value="1"/>
</dbReference>
<name>A0AAV5FXB1_ELECO</name>
<dbReference type="InterPro" id="IPR036047">
    <property type="entry name" value="F-box-like_dom_sf"/>
</dbReference>
<evidence type="ECO:0000313" key="3">
    <source>
        <dbReference type="Proteomes" id="UP001054889"/>
    </source>
</evidence>
<dbReference type="Proteomes" id="UP001054889">
    <property type="component" value="Unassembled WGS sequence"/>
</dbReference>
<protein>
    <recommendedName>
        <fullName evidence="1">F-box domain-containing protein</fullName>
    </recommendedName>
</protein>
<dbReference type="Pfam" id="PF00646">
    <property type="entry name" value="F-box"/>
    <property type="match status" value="1"/>
</dbReference>